<accession>A0A3B1DGP2</accession>
<sequence length="78" mass="9296">MRMLPALQQFRVKNKIIKTTLYGVIKDIYPVIFLQIVVEHITNLFYNKLGSELLILIRKIDIMTNYTYIYSNNFIIVK</sequence>
<dbReference type="AlphaFoldDB" id="A0A3B1DGP2"/>
<reference evidence="1" key="1">
    <citation type="submission" date="2018-06" db="EMBL/GenBank/DDBJ databases">
        <authorList>
            <person name="Zhirakovskaya E."/>
        </authorList>
    </citation>
    <scope>NUCLEOTIDE SEQUENCE</scope>
</reference>
<proteinExistence type="predicted"/>
<evidence type="ECO:0000313" key="1">
    <source>
        <dbReference type="EMBL" id="VAX27817.1"/>
    </source>
</evidence>
<gene>
    <name evidence="1" type="ORF">MNBD_IGNAVI01-225</name>
</gene>
<protein>
    <submittedName>
        <fullName evidence="1">Uncharacterized protein</fullName>
    </submittedName>
</protein>
<dbReference type="EMBL" id="UOGD01000394">
    <property type="protein sequence ID" value="VAX27817.1"/>
    <property type="molecule type" value="Genomic_DNA"/>
</dbReference>
<name>A0A3B1DGP2_9ZZZZ</name>
<organism evidence="1">
    <name type="scientific">hydrothermal vent metagenome</name>
    <dbReference type="NCBI Taxonomy" id="652676"/>
    <lineage>
        <taxon>unclassified sequences</taxon>
        <taxon>metagenomes</taxon>
        <taxon>ecological metagenomes</taxon>
    </lineage>
</organism>